<protein>
    <recommendedName>
        <fullName evidence="1">Nudix hydrolase domain-containing protein</fullName>
    </recommendedName>
</protein>
<dbReference type="EMBL" id="MHKD01000003">
    <property type="protein sequence ID" value="OGY85247.1"/>
    <property type="molecule type" value="Genomic_DNA"/>
</dbReference>
<dbReference type="InterPro" id="IPR000086">
    <property type="entry name" value="NUDIX_hydrolase_dom"/>
</dbReference>
<feature type="domain" description="Nudix hydrolase" evidence="1">
    <location>
        <begin position="14"/>
        <end position="149"/>
    </location>
</feature>
<accession>A0A1G2BAL3</accession>
<dbReference type="PROSITE" id="PS51462">
    <property type="entry name" value="NUDIX"/>
    <property type="match status" value="1"/>
</dbReference>
<dbReference type="STRING" id="1798542.A3F54_00055"/>
<dbReference type="AlphaFoldDB" id="A0A1G2BAL3"/>
<comment type="caution">
    <text evidence="2">The sequence shown here is derived from an EMBL/GenBank/DDBJ whole genome shotgun (WGS) entry which is preliminary data.</text>
</comment>
<gene>
    <name evidence="2" type="ORF">A3F54_00055</name>
</gene>
<evidence type="ECO:0000259" key="1">
    <source>
        <dbReference type="PROSITE" id="PS51462"/>
    </source>
</evidence>
<evidence type="ECO:0000313" key="3">
    <source>
        <dbReference type="Proteomes" id="UP000176952"/>
    </source>
</evidence>
<name>A0A1G2BAL3_9BACT</name>
<reference evidence="2 3" key="1">
    <citation type="journal article" date="2016" name="Nat. Commun.">
        <title>Thousands of microbial genomes shed light on interconnected biogeochemical processes in an aquifer system.</title>
        <authorList>
            <person name="Anantharaman K."/>
            <person name="Brown C.T."/>
            <person name="Hug L.A."/>
            <person name="Sharon I."/>
            <person name="Castelle C.J."/>
            <person name="Probst A.J."/>
            <person name="Thomas B.C."/>
            <person name="Singh A."/>
            <person name="Wilkins M.J."/>
            <person name="Karaoz U."/>
            <person name="Brodie E.L."/>
            <person name="Williams K.H."/>
            <person name="Hubbard S.S."/>
            <person name="Banfield J.F."/>
        </authorList>
    </citation>
    <scope>NUCLEOTIDE SEQUENCE [LARGE SCALE GENOMIC DNA]</scope>
</reference>
<sequence length="159" mass="18336">MTSHQSSQPRKGVDYTGITVVYLCHDGQGNFLLSKRSAKCRDEQGTWDPGGGGLELHDTIVNTLRKEIREEYGTPVLEYEFLGYRDVHRQLADGTKTHWLAMDFAALVDRAQVKNGEPHKFDAVEWFTWETLPTPMHSQWPEFIKRFGKRLKKIVSNEK</sequence>
<organism evidence="2 3">
    <name type="scientific">Candidatus Kerfeldbacteria bacterium RIFCSPHIGHO2_12_FULL_48_17</name>
    <dbReference type="NCBI Taxonomy" id="1798542"/>
    <lineage>
        <taxon>Bacteria</taxon>
        <taxon>Candidatus Kerfeldiibacteriota</taxon>
    </lineage>
</organism>
<evidence type="ECO:0000313" key="2">
    <source>
        <dbReference type="EMBL" id="OGY85247.1"/>
    </source>
</evidence>
<dbReference type="CDD" id="cd02883">
    <property type="entry name" value="NUDIX_Hydrolase"/>
    <property type="match status" value="1"/>
</dbReference>
<dbReference type="SUPFAM" id="SSF55811">
    <property type="entry name" value="Nudix"/>
    <property type="match status" value="1"/>
</dbReference>
<proteinExistence type="predicted"/>
<dbReference type="Proteomes" id="UP000176952">
    <property type="component" value="Unassembled WGS sequence"/>
</dbReference>
<dbReference type="InterPro" id="IPR015797">
    <property type="entry name" value="NUDIX_hydrolase-like_dom_sf"/>
</dbReference>
<dbReference type="Pfam" id="PF00293">
    <property type="entry name" value="NUDIX"/>
    <property type="match status" value="1"/>
</dbReference>
<dbReference type="Gene3D" id="3.90.79.10">
    <property type="entry name" value="Nucleoside Triphosphate Pyrophosphohydrolase"/>
    <property type="match status" value="1"/>
</dbReference>